<organism evidence="19 20">
    <name type="scientific">[Clostridium] citroniae WAL-19142</name>
    <dbReference type="NCBI Taxonomy" id="742734"/>
    <lineage>
        <taxon>Bacteria</taxon>
        <taxon>Bacillati</taxon>
        <taxon>Bacillota</taxon>
        <taxon>Clostridia</taxon>
        <taxon>Lachnospirales</taxon>
        <taxon>Lachnospiraceae</taxon>
        <taxon>Enterocloster</taxon>
    </lineage>
</organism>
<evidence type="ECO:0000256" key="9">
    <source>
        <dbReference type="ARBA" id="ARBA00022842"/>
    </source>
</evidence>
<dbReference type="Pfam" id="PF02880">
    <property type="entry name" value="PGM_PMM_III"/>
    <property type="match status" value="1"/>
</dbReference>
<dbReference type="GO" id="GO:0006166">
    <property type="term" value="P:purine ribonucleoside salvage"/>
    <property type="evidence" value="ECO:0007669"/>
    <property type="project" value="TreeGrafter"/>
</dbReference>
<keyword evidence="10" id="KW-0413">Isomerase</keyword>
<evidence type="ECO:0000256" key="8">
    <source>
        <dbReference type="ARBA" id="ARBA00022723"/>
    </source>
</evidence>
<evidence type="ECO:0000256" key="7">
    <source>
        <dbReference type="ARBA" id="ARBA00022553"/>
    </source>
</evidence>
<dbReference type="Pfam" id="PF00408">
    <property type="entry name" value="PGM_PMM_IV"/>
    <property type="match status" value="1"/>
</dbReference>
<dbReference type="SUPFAM" id="SSF55957">
    <property type="entry name" value="Phosphoglucomutase, C-terminal domain"/>
    <property type="match status" value="1"/>
</dbReference>
<protein>
    <recommendedName>
        <fullName evidence="11">Phosphoglucomutase</fullName>
        <ecNumber evidence="6">5.4.2.2</ecNumber>
    </recommendedName>
    <alternativeName>
        <fullName evidence="13">Alpha-phosphoglucomutase</fullName>
    </alternativeName>
    <alternativeName>
        <fullName evidence="12">Glucose phosphomutase</fullName>
    </alternativeName>
</protein>
<dbReference type="GO" id="GO:0008973">
    <property type="term" value="F:phosphopentomutase activity"/>
    <property type="evidence" value="ECO:0007669"/>
    <property type="project" value="TreeGrafter"/>
</dbReference>
<dbReference type="InterPro" id="IPR005846">
    <property type="entry name" value="A-D-PHexomutase_a/b/a-III"/>
</dbReference>
<feature type="domain" description="Alpha-D-phosphohexomutase C-terminal" evidence="15">
    <location>
        <begin position="522"/>
        <end position="560"/>
    </location>
</feature>
<dbReference type="PROSITE" id="PS00710">
    <property type="entry name" value="PGM_PMM"/>
    <property type="match status" value="1"/>
</dbReference>
<dbReference type="InterPro" id="IPR005841">
    <property type="entry name" value="Alpha-D-phosphohexomutase_SF"/>
</dbReference>
<evidence type="ECO:0000256" key="14">
    <source>
        <dbReference type="RuleBase" id="RU004326"/>
    </source>
</evidence>
<accession>A0A0J9BLY6</accession>
<dbReference type="InterPro" id="IPR005843">
    <property type="entry name" value="A-D-PHexomutase_C"/>
</dbReference>
<dbReference type="Gene3D" id="3.30.310.50">
    <property type="entry name" value="Alpha-D-phosphohexomutase, C-terminal domain"/>
    <property type="match status" value="1"/>
</dbReference>
<keyword evidence="8 14" id="KW-0479">Metal-binding</keyword>
<evidence type="ECO:0000256" key="1">
    <source>
        <dbReference type="ARBA" id="ARBA00000443"/>
    </source>
</evidence>
<comment type="similarity">
    <text evidence="5 14">Belongs to the phosphohexose mutase family.</text>
</comment>
<evidence type="ECO:0000259" key="15">
    <source>
        <dbReference type="Pfam" id="PF00408"/>
    </source>
</evidence>
<dbReference type="Proteomes" id="UP000037392">
    <property type="component" value="Unassembled WGS sequence"/>
</dbReference>
<dbReference type="PANTHER" id="PTHR45745">
    <property type="entry name" value="PHOSPHOMANNOMUTASE 45A"/>
    <property type="match status" value="1"/>
</dbReference>
<dbReference type="CDD" id="cd05799">
    <property type="entry name" value="PGM2"/>
    <property type="match status" value="1"/>
</dbReference>
<evidence type="ECO:0000259" key="18">
    <source>
        <dbReference type="Pfam" id="PF02880"/>
    </source>
</evidence>
<evidence type="ECO:0000313" key="19">
    <source>
        <dbReference type="EMBL" id="KMW13249.1"/>
    </source>
</evidence>
<dbReference type="SUPFAM" id="SSF53738">
    <property type="entry name" value="Phosphoglucomutase, first 3 domains"/>
    <property type="match status" value="3"/>
</dbReference>
<keyword evidence="9 14" id="KW-0460">Magnesium</keyword>
<evidence type="ECO:0000256" key="4">
    <source>
        <dbReference type="ARBA" id="ARBA00005189"/>
    </source>
</evidence>
<keyword evidence="7" id="KW-0597">Phosphoprotein</keyword>
<proteinExistence type="inferred from homology"/>
<dbReference type="Pfam" id="PF02879">
    <property type="entry name" value="PGM_PMM_II"/>
    <property type="match status" value="1"/>
</dbReference>
<name>A0A0J9BLY6_9FIRM</name>
<dbReference type="OrthoDB" id="9806956at2"/>
<feature type="domain" description="Alpha-D-phosphohexomutase alpha/beta/alpha" evidence="16">
    <location>
        <begin position="44"/>
        <end position="180"/>
    </location>
</feature>
<evidence type="ECO:0000256" key="11">
    <source>
        <dbReference type="ARBA" id="ARBA00039995"/>
    </source>
</evidence>
<dbReference type="GO" id="GO:0000287">
    <property type="term" value="F:magnesium ion binding"/>
    <property type="evidence" value="ECO:0007669"/>
    <property type="project" value="InterPro"/>
</dbReference>
<dbReference type="EC" id="5.4.2.2" evidence="6"/>
<dbReference type="InterPro" id="IPR005845">
    <property type="entry name" value="A-D-PHexomutase_a/b/a-II"/>
</dbReference>
<dbReference type="Pfam" id="PF02878">
    <property type="entry name" value="PGM_PMM_I"/>
    <property type="match status" value="1"/>
</dbReference>
<dbReference type="PANTHER" id="PTHR45745:SF1">
    <property type="entry name" value="PHOSPHOGLUCOMUTASE 2B-RELATED"/>
    <property type="match status" value="1"/>
</dbReference>
<evidence type="ECO:0000256" key="2">
    <source>
        <dbReference type="ARBA" id="ARBA00001946"/>
    </source>
</evidence>
<dbReference type="PRINTS" id="PR00509">
    <property type="entry name" value="PGMPMM"/>
</dbReference>
<dbReference type="RefSeq" id="WP_045092929.1">
    <property type="nucleotide sequence ID" value="NZ_KQ235875.1"/>
</dbReference>
<evidence type="ECO:0000256" key="10">
    <source>
        <dbReference type="ARBA" id="ARBA00023235"/>
    </source>
</evidence>
<dbReference type="GO" id="GO:0004614">
    <property type="term" value="F:phosphoglucomutase activity"/>
    <property type="evidence" value="ECO:0007669"/>
    <property type="project" value="UniProtKB-EC"/>
</dbReference>
<reference evidence="19 20" key="1">
    <citation type="submission" date="2011-04" db="EMBL/GenBank/DDBJ databases">
        <title>The Genome Sequence of Clostridium citroniae WAL-19142.</title>
        <authorList>
            <consortium name="The Broad Institute Genome Sequencing Platform"/>
            <person name="Earl A."/>
            <person name="Ward D."/>
            <person name="Feldgarden M."/>
            <person name="Gevers D."/>
            <person name="Warren Y.A."/>
            <person name="Tyrrell K.L."/>
            <person name="Citron D.M."/>
            <person name="Goldstein E.J."/>
            <person name="Daigneault M."/>
            <person name="Allen-Vercoe E."/>
            <person name="Young S.K."/>
            <person name="Zeng Q."/>
            <person name="Gargeya S."/>
            <person name="Fitzgerald M."/>
            <person name="Haas B."/>
            <person name="Abouelleil A."/>
            <person name="Alvarado L."/>
            <person name="Arachchi H.M."/>
            <person name="Berlin A."/>
            <person name="Brown A."/>
            <person name="Chapman S.B."/>
            <person name="Chen Z."/>
            <person name="Dunbar C."/>
            <person name="Freedman E."/>
            <person name="Gearin G."/>
            <person name="Gellesch M."/>
            <person name="Goldberg J."/>
            <person name="Griggs A."/>
            <person name="Gujja S."/>
            <person name="Heilman E.R."/>
            <person name="Heiman D."/>
            <person name="Howarth C."/>
            <person name="Larson L."/>
            <person name="Lui A."/>
            <person name="MacDonald P.J."/>
            <person name="Mehta T."/>
            <person name="Montmayeur A."/>
            <person name="Murphy C."/>
            <person name="Neiman D."/>
            <person name="Pearson M."/>
            <person name="Priest M."/>
            <person name="Roberts A."/>
            <person name="Saif S."/>
            <person name="Shea T."/>
            <person name="Shenoy N."/>
            <person name="Sisk P."/>
            <person name="Stolte C."/>
            <person name="Sykes S."/>
            <person name="White J."/>
            <person name="Yandava C."/>
            <person name="Wortman J."/>
            <person name="Nusbaum C."/>
            <person name="Birren B."/>
        </authorList>
    </citation>
    <scope>NUCLEOTIDE SEQUENCE [LARGE SCALE GENOMIC DNA]</scope>
    <source>
        <strain evidence="19 20">WAL-19142</strain>
    </source>
</reference>
<dbReference type="Gene3D" id="3.40.120.10">
    <property type="entry name" value="Alpha-D-Glucose-1,6-Bisphosphate, subunit A, domain 3"/>
    <property type="match status" value="3"/>
</dbReference>
<dbReference type="InterPro" id="IPR016055">
    <property type="entry name" value="A-D-PHexomutase_a/b/a-I/II/III"/>
</dbReference>
<evidence type="ECO:0000256" key="12">
    <source>
        <dbReference type="ARBA" id="ARBA00041398"/>
    </source>
</evidence>
<comment type="pathway">
    <text evidence="4">Lipid metabolism.</text>
</comment>
<feature type="domain" description="Alpha-D-phosphohexomutase alpha/beta/alpha" evidence="18">
    <location>
        <begin position="327"/>
        <end position="452"/>
    </location>
</feature>
<dbReference type="PATRIC" id="fig|742734.4.peg.183"/>
<dbReference type="GO" id="GO:0005975">
    <property type="term" value="P:carbohydrate metabolic process"/>
    <property type="evidence" value="ECO:0007669"/>
    <property type="project" value="InterPro"/>
</dbReference>
<dbReference type="InterPro" id="IPR005844">
    <property type="entry name" value="A-D-PHexomutase_a/b/a-I"/>
</dbReference>
<comment type="pathway">
    <text evidence="3">Glycolipid metabolism; diglucosyl-diacylglycerol biosynthesis.</text>
</comment>
<evidence type="ECO:0000313" key="20">
    <source>
        <dbReference type="Proteomes" id="UP000037392"/>
    </source>
</evidence>
<evidence type="ECO:0000256" key="6">
    <source>
        <dbReference type="ARBA" id="ARBA00012728"/>
    </source>
</evidence>
<dbReference type="EMBL" id="ADLK01000045">
    <property type="protein sequence ID" value="KMW13249.1"/>
    <property type="molecule type" value="Genomic_DNA"/>
</dbReference>
<feature type="domain" description="Alpha-D-phosphohexomutase alpha/beta/alpha" evidence="17">
    <location>
        <begin position="208"/>
        <end position="313"/>
    </location>
</feature>
<evidence type="ECO:0000256" key="13">
    <source>
        <dbReference type="ARBA" id="ARBA00041467"/>
    </source>
</evidence>
<evidence type="ECO:0000259" key="17">
    <source>
        <dbReference type="Pfam" id="PF02879"/>
    </source>
</evidence>
<dbReference type="GeneID" id="93163651"/>
<dbReference type="InterPro" id="IPR016066">
    <property type="entry name" value="A-D-PHexomutase_CS"/>
</dbReference>
<dbReference type="InterPro" id="IPR036900">
    <property type="entry name" value="A-D-PHexomutase_C_sf"/>
</dbReference>
<sequence>MKDYMKIYQEWLSNPYFDEATKEELRAIEGDENEIKERFYMDLEFGTAGLRGVIGAGINRMNIYVVRRATQGLANYIIKQGGADKGVAIAYDSRHMSPEFAMEAAMTLAANGIKAYKFESLRPTPELSFAVRELGCIAGINITASHNPPEYNGYKVYWEDGAQFTPPHDKGVTDEVLAIEDLSTVKTTDEASAAAAGKYQVIGKEIDDKYIAQVKAQVVNQKAIDEMQDQITIVYTPLHGTGNIPARRVMEEIGFTHVYVVPEQELPDGDFPTVSYPNPEAEEAFALGLKLAREKDADLVLATDPDADRLGVYVKDARSGNYIPLTGNMSGSLLCEYVLSQKQAAGKIPADGQVIKSIVSTNLIDAVAKEYGCRLIEVLTGFKWIGQQVLKNEKTGQGTYLFGMEESYGCLIGTYARDKDAISATAALCEAAAYYKQKGMTLWDAMVAMYDKYGYYKDAVKSIGLSGIEGLAKIQSIMETLRANTPEAVGSYKVISARDYKLDTVKDMTTGEVKPTGLPSSNVLYYDLNDGAWICVRPSGTEPKIKFYYGIKGSSMEDAEAKAEALGAAVMAMVDQMM</sequence>
<evidence type="ECO:0000256" key="3">
    <source>
        <dbReference type="ARBA" id="ARBA00005164"/>
    </source>
</evidence>
<gene>
    <name evidence="19" type="ORF">HMPREF9470_00170</name>
</gene>
<comment type="caution">
    <text evidence="19">The sequence shown here is derived from an EMBL/GenBank/DDBJ whole genome shotgun (WGS) entry which is preliminary data.</text>
</comment>
<evidence type="ECO:0000256" key="5">
    <source>
        <dbReference type="ARBA" id="ARBA00010231"/>
    </source>
</evidence>
<dbReference type="AlphaFoldDB" id="A0A0J9BLY6"/>
<evidence type="ECO:0000259" key="16">
    <source>
        <dbReference type="Pfam" id="PF02878"/>
    </source>
</evidence>
<comment type="catalytic activity">
    <reaction evidence="1">
        <text>alpha-D-glucose 1-phosphate = alpha-D-glucose 6-phosphate</text>
        <dbReference type="Rhea" id="RHEA:23536"/>
        <dbReference type="ChEBI" id="CHEBI:58225"/>
        <dbReference type="ChEBI" id="CHEBI:58601"/>
        <dbReference type="EC" id="5.4.2.2"/>
    </reaction>
</comment>
<comment type="cofactor">
    <cofactor evidence="2">
        <name>Mg(2+)</name>
        <dbReference type="ChEBI" id="CHEBI:18420"/>
    </cofactor>
</comment>